<keyword evidence="2" id="KW-0479">Metal-binding</keyword>
<dbReference type="CDD" id="cd06262">
    <property type="entry name" value="metallo-hydrolase-like_MBL-fold"/>
    <property type="match status" value="1"/>
</dbReference>
<evidence type="ECO:0000256" key="3">
    <source>
        <dbReference type="ARBA" id="ARBA00022801"/>
    </source>
</evidence>
<feature type="domain" description="Metallo-beta-lactamase" evidence="5">
    <location>
        <begin position="32"/>
        <end position="197"/>
    </location>
</feature>
<sequence>MSGGLPPPQPLVSRAGRFLVLHEESFTGVTISSNVYVLESDRFYVFDAGGRPDLASFLRACGIEEGRIGAIFLTHGHYDHVTGLRSLRQFEVPTFISAKDAALLESSVQGAGAIEVSSEGPARILESIGIEKIDTPGHTPGSVCYLSKPDRTLISGDTVFSEGFFGRTDLPGGSDAEMIASLESLSRMGIDAILPGHGMYTMEGGSDTIRTALSNAKCLLVP</sequence>
<evidence type="ECO:0000256" key="4">
    <source>
        <dbReference type="ARBA" id="ARBA00022833"/>
    </source>
</evidence>
<dbReference type="SMART" id="SM00849">
    <property type="entry name" value="Lactamase_B"/>
    <property type="match status" value="1"/>
</dbReference>
<keyword evidence="3 6" id="KW-0378">Hydrolase</keyword>
<comment type="cofactor">
    <cofactor evidence="1">
        <name>Zn(2+)</name>
        <dbReference type="ChEBI" id="CHEBI:29105"/>
    </cofactor>
</comment>
<dbReference type="Gene3D" id="3.60.15.10">
    <property type="entry name" value="Ribonuclease Z/Hydroxyacylglutathione hydrolase-like"/>
    <property type="match status" value="1"/>
</dbReference>
<dbReference type="Pfam" id="PF00753">
    <property type="entry name" value="Lactamase_B"/>
    <property type="match status" value="1"/>
</dbReference>
<dbReference type="InterPro" id="IPR036866">
    <property type="entry name" value="RibonucZ/Hydroxyglut_hydro"/>
</dbReference>
<dbReference type="EMBL" id="DSTX01000004">
    <property type="protein sequence ID" value="HFK20340.1"/>
    <property type="molecule type" value="Genomic_DNA"/>
</dbReference>
<evidence type="ECO:0000259" key="5">
    <source>
        <dbReference type="SMART" id="SM00849"/>
    </source>
</evidence>
<dbReference type="InterPro" id="IPR051453">
    <property type="entry name" value="MBL_Glyoxalase_II"/>
</dbReference>
<dbReference type="SUPFAM" id="SSF56281">
    <property type="entry name" value="Metallo-hydrolase/oxidoreductase"/>
    <property type="match status" value="1"/>
</dbReference>
<name>A0A7C3ESL0_9CREN</name>
<protein>
    <submittedName>
        <fullName evidence="6">MBL fold metallo-hydrolase</fullName>
    </submittedName>
</protein>
<reference evidence="6" key="1">
    <citation type="journal article" date="2020" name="mSystems">
        <title>Genome- and Community-Level Interaction Insights into Carbon Utilization and Element Cycling Functions of Hydrothermarchaeota in Hydrothermal Sediment.</title>
        <authorList>
            <person name="Zhou Z."/>
            <person name="Liu Y."/>
            <person name="Xu W."/>
            <person name="Pan J."/>
            <person name="Luo Z.H."/>
            <person name="Li M."/>
        </authorList>
    </citation>
    <scope>NUCLEOTIDE SEQUENCE [LARGE SCALE GENOMIC DNA]</scope>
    <source>
        <strain evidence="6">SpSt-468</strain>
    </source>
</reference>
<keyword evidence="4" id="KW-0862">Zinc</keyword>
<evidence type="ECO:0000313" key="6">
    <source>
        <dbReference type="EMBL" id="HFK20340.1"/>
    </source>
</evidence>
<dbReference type="PANTHER" id="PTHR46233">
    <property type="entry name" value="HYDROXYACYLGLUTATHIONE HYDROLASE GLOC"/>
    <property type="match status" value="1"/>
</dbReference>
<organism evidence="6">
    <name type="scientific">Candidatus Methanomethylicus mesodigestus</name>
    <dbReference type="NCBI Taxonomy" id="1867258"/>
    <lineage>
        <taxon>Archaea</taxon>
        <taxon>Thermoproteota</taxon>
        <taxon>Methanosuratincolia</taxon>
        <taxon>Candidatus Methanomethylicales</taxon>
        <taxon>Candidatus Methanomethylicaceae</taxon>
        <taxon>Candidatus Methanomethylicus</taxon>
    </lineage>
</organism>
<accession>A0A7C3ESL0</accession>
<dbReference type="GO" id="GO:0016787">
    <property type="term" value="F:hydrolase activity"/>
    <property type="evidence" value="ECO:0007669"/>
    <property type="project" value="UniProtKB-KW"/>
</dbReference>
<dbReference type="PANTHER" id="PTHR46233:SF3">
    <property type="entry name" value="HYDROXYACYLGLUTATHIONE HYDROLASE GLOC"/>
    <property type="match status" value="1"/>
</dbReference>
<dbReference type="AlphaFoldDB" id="A0A7C3ESL0"/>
<gene>
    <name evidence="6" type="ORF">ENS19_03565</name>
</gene>
<comment type="caution">
    <text evidence="6">The sequence shown here is derived from an EMBL/GenBank/DDBJ whole genome shotgun (WGS) entry which is preliminary data.</text>
</comment>
<evidence type="ECO:0000256" key="1">
    <source>
        <dbReference type="ARBA" id="ARBA00001947"/>
    </source>
</evidence>
<proteinExistence type="predicted"/>
<dbReference type="GO" id="GO:0046872">
    <property type="term" value="F:metal ion binding"/>
    <property type="evidence" value="ECO:0007669"/>
    <property type="project" value="UniProtKB-KW"/>
</dbReference>
<evidence type="ECO:0000256" key="2">
    <source>
        <dbReference type="ARBA" id="ARBA00022723"/>
    </source>
</evidence>
<dbReference type="InterPro" id="IPR001279">
    <property type="entry name" value="Metallo-B-lactamas"/>
</dbReference>